<gene>
    <name evidence="3" type="primary">LOC110988140</name>
</gene>
<feature type="compositionally biased region" description="Basic and acidic residues" evidence="1">
    <location>
        <begin position="203"/>
        <end position="212"/>
    </location>
</feature>
<feature type="compositionally biased region" description="Basic and acidic residues" evidence="1">
    <location>
        <begin position="123"/>
        <end position="143"/>
    </location>
</feature>
<reference evidence="3" key="1">
    <citation type="submission" date="2025-08" db="UniProtKB">
        <authorList>
            <consortium name="RefSeq"/>
        </authorList>
    </citation>
    <scope>IDENTIFICATION</scope>
</reference>
<accession>A0A8B7ZPW3</accession>
<dbReference type="GeneID" id="110988140"/>
<dbReference type="AlphaFoldDB" id="A0A8B7ZPW3"/>
<name>A0A8B7ZPW3_ACAPL</name>
<proteinExistence type="predicted"/>
<dbReference type="KEGG" id="aplc:110988140"/>
<keyword evidence="2" id="KW-1185">Reference proteome</keyword>
<dbReference type="RefSeq" id="XP_022107092.1">
    <property type="nucleotide sequence ID" value="XM_022251400.1"/>
</dbReference>
<dbReference type="Proteomes" id="UP000694845">
    <property type="component" value="Unplaced"/>
</dbReference>
<feature type="region of interest" description="Disordered" evidence="1">
    <location>
        <begin position="1"/>
        <end position="180"/>
    </location>
</feature>
<feature type="compositionally biased region" description="Basic residues" evidence="1">
    <location>
        <begin position="253"/>
        <end position="264"/>
    </location>
</feature>
<evidence type="ECO:0000313" key="2">
    <source>
        <dbReference type="Proteomes" id="UP000694845"/>
    </source>
</evidence>
<protein>
    <submittedName>
        <fullName evidence="3">Serine/arginine repetitive matrix protein 1-like</fullName>
    </submittedName>
</protein>
<organism evidence="2 3">
    <name type="scientific">Acanthaster planci</name>
    <name type="common">Crown-of-thorns starfish</name>
    <dbReference type="NCBI Taxonomy" id="133434"/>
    <lineage>
        <taxon>Eukaryota</taxon>
        <taxon>Metazoa</taxon>
        <taxon>Echinodermata</taxon>
        <taxon>Eleutherozoa</taxon>
        <taxon>Asterozoa</taxon>
        <taxon>Asteroidea</taxon>
        <taxon>Valvatacea</taxon>
        <taxon>Valvatida</taxon>
        <taxon>Acanthasteridae</taxon>
        <taxon>Acanthaster</taxon>
    </lineage>
</organism>
<feature type="compositionally biased region" description="Basic and acidic residues" evidence="1">
    <location>
        <begin position="63"/>
        <end position="89"/>
    </location>
</feature>
<feature type="region of interest" description="Disordered" evidence="1">
    <location>
        <begin position="201"/>
        <end position="323"/>
    </location>
</feature>
<sequence length="323" mass="35038">MNNSRRSPQAPGRRDSASYGPGDRAGCSASGPLARLSRGDAQSQLAPKRGKILSGGSLGSCADEERSQLRESNKKDTGGLEGARRKEARQAGMAGKERKRGGQAPPAGTKCRRPRCQSPSGPPEREQAPSAEREKRARADRPRRGAPLPAVGTESEWDRRRGGTPQRVGGLPRCASKPRPLGRVEPLRVQILVVVANIRVRSSRAEWRRRPPCEQQYVGELSEDGNLVQSQRAGRRPSGGPDPEEGETGEDRRRRRSGCSRRRARQDLRRSELPLARRPSGGADHQDRRRKGPVARRAGGGAGPAAEEERAQPEEGPPGLTAE</sequence>
<evidence type="ECO:0000313" key="3">
    <source>
        <dbReference type="RefSeq" id="XP_022107092.1"/>
    </source>
</evidence>
<evidence type="ECO:0000256" key="1">
    <source>
        <dbReference type="SAM" id="MobiDB-lite"/>
    </source>
</evidence>